<accession>A0ABT5BZN8</accession>
<gene>
    <name evidence="2" type="ORF">POL72_17635</name>
</gene>
<dbReference type="InterPro" id="IPR004360">
    <property type="entry name" value="Glyas_Fos-R_dOase_dom"/>
</dbReference>
<reference evidence="2 3" key="1">
    <citation type="submission" date="2023-01" db="EMBL/GenBank/DDBJ databases">
        <title>Minimal conservation of predation-associated metabolite biosynthetic gene clusters underscores biosynthetic potential of Myxococcota including descriptions for ten novel species: Archangium lansinium sp. nov., Myxococcus landrumus sp. nov., Nannocystis bai.</title>
        <authorList>
            <person name="Ahearne A."/>
            <person name="Stevens C."/>
            <person name="Dowd S."/>
        </authorList>
    </citation>
    <scope>NUCLEOTIDE SEQUENCE [LARGE SCALE GENOMIC DNA]</scope>
    <source>
        <strain evidence="2 3">WIWO2</strain>
    </source>
</reference>
<sequence length="135" mass="15598">MNLQFRMKFNHMSFPTVDVTTEAKFFEEHFGATIEFVDTATGNALLKHGGTDIVLEAMKDAVPWHRDFHFGFELETKREVDALHEELKRVGVKLETEVFNRVGRGSRFFGRTPGGVQFEINTREDMDSKWDANKK</sequence>
<evidence type="ECO:0000313" key="2">
    <source>
        <dbReference type="EMBL" id="MDC0679571.1"/>
    </source>
</evidence>
<dbReference type="CDD" id="cd06587">
    <property type="entry name" value="VOC"/>
    <property type="match status" value="1"/>
</dbReference>
<dbReference type="InterPro" id="IPR037523">
    <property type="entry name" value="VOC_core"/>
</dbReference>
<dbReference type="Proteomes" id="UP001217485">
    <property type="component" value="Unassembled WGS sequence"/>
</dbReference>
<dbReference type="InterPro" id="IPR029068">
    <property type="entry name" value="Glyas_Bleomycin-R_OHBP_Dase"/>
</dbReference>
<dbReference type="Pfam" id="PF00903">
    <property type="entry name" value="Glyoxalase"/>
    <property type="match status" value="1"/>
</dbReference>
<dbReference type="SUPFAM" id="SSF54593">
    <property type="entry name" value="Glyoxalase/Bleomycin resistance protein/Dihydroxybiphenyl dioxygenase"/>
    <property type="match status" value="1"/>
</dbReference>
<dbReference type="Gene3D" id="3.10.180.10">
    <property type="entry name" value="2,3-Dihydroxybiphenyl 1,2-Dioxygenase, domain 1"/>
    <property type="match status" value="1"/>
</dbReference>
<dbReference type="RefSeq" id="WP_272096563.1">
    <property type="nucleotide sequence ID" value="NZ_JAQNDK010000002.1"/>
</dbReference>
<evidence type="ECO:0000313" key="3">
    <source>
        <dbReference type="Proteomes" id="UP001217485"/>
    </source>
</evidence>
<dbReference type="EMBL" id="JAQNDK010000002">
    <property type="protein sequence ID" value="MDC0679571.1"/>
    <property type="molecule type" value="Genomic_DNA"/>
</dbReference>
<feature type="domain" description="VOC" evidence="1">
    <location>
        <begin position="8"/>
        <end position="123"/>
    </location>
</feature>
<keyword evidence="3" id="KW-1185">Reference proteome</keyword>
<organism evidence="2 3">
    <name type="scientific">Sorangium atrum</name>
    <dbReference type="NCBI Taxonomy" id="2995308"/>
    <lineage>
        <taxon>Bacteria</taxon>
        <taxon>Pseudomonadati</taxon>
        <taxon>Myxococcota</taxon>
        <taxon>Polyangia</taxon>
        <taxon>Polyangiales</taxon>
        <taxon>Polyangiaceae</taxon>
        <taxon>Sorangium</taxon>
    </lineage>
</organism>
<name>A0ABT5BZN8_9BACT</name>
<evidence type="ECO:0000259" key="1">
    <source>
        <dbReference type="PROSITE" id="PS51819"/>
    </source>
</evidence>
<dbReference type="PROSITE" id="PS51819">
    <property type="entry name" value="VOC"/>
    <property type="match status" value="1"/>
</dbReference>
<protein>
    <submittedName>
        <fullName evidence="2">VOC family protein</fullName>
    </submittedName>
</protein>
<proteinExistence type="predicted"/>
<comment type="caution">
    <text evidence="2">The sequence shown here is derived from an EMBL/GenBank/DDBJ whole genome shotgun (WGS) entry which is preliminary data.</text>
</comment>